<dbReference type="EMBL" id="JAABLQ010000001">
    <property type="protein sequence ID" value="NBN78802.1"/>
    <property type="molecule type" value="Genomic_DNA"/>
</dbReference>
<comment type="caution">
    <text evidence="1">The sequence shown here is derived from an EMBL/GenBank/DDBJ whole genome shotgun (WGS) entry which is preliminary data.</text>
</comment>
<dbReference type="Pfam" id="PF09608">
    <property type="entry name" value="Alph_Pro_TM"/>
    <property type="match status" value="1"/>
</dbReference>
<accession>A0A7X5F2Y4</accession>
<gene>
    <name evidence="1" type="ORF">GWI72_11035</name>
</gene>
<keyword evidence="2" id="KW-1185">Reference proteome</keyword>
<evidence type="ECO:0000313" key="1">
    <source>
        <dbReference type="EMBL" id="NBN78802.1"/>
    </source>
</evidence>
<dbReference type="Proteomes" id="UP000586722">
    <property type="component" value="Unassembled WGS sequence"/>
</dbReference>
<proteinExistence type="predicted"/>
<dbReference type="RefSeq" id="WP_161676276.1">
    <property type="nucleotide sequence ID" value="NZ_JAABLP010000003.1"/>
</dbReference>
<evidence type="ECO:0000313" key="2">
    <source>
        <dbReference type="Proteomes" id="UP000586722"/>
    </source>
</evidence>
<organism evidence="1 2">
    <name type="scientific">Pannonibacter tanglangensis</name>
    <dbReference type="NCBI Taxonomy" id="2750084"/>
    <lineage>
        <taxon>Bacteria</taxon>
        <taxon>Pseudomonadati</taxon>
        <taxon>Pseudomonadota</taxon>
        <taxon>Alphaproteobacteria</taxon>
        <taxon>Hyphomicrobiales</taxon>
        <taxon>Stappiaceae</taxon>
        <taxon>Pannonibacter</taxon>
    </lineage>
</organism>
<name>A0A7X5F2Y4_9HYPH</name>
<dbReference type="InterPro" id="IPR019088">
    <property type="entry name" value="CHP02186-rel_TM"/>
</dbReference>
<sequence length="260" mass="28658">MCVRLAALLAAGLAAALVPPPEARAELLTTALSSDRVLIESNFTGAEIVVFGQIGRDAQTVTRSGAYDLAVVVRGPDQVVTTRRKERFLGLWVNREAETFYAVPSFYVLSSTRTPTEMGARRMLEKYGIGINYLNLPISPQSDVPLSERDDFRDAFLRLRRQHGDYLEQTGKVEFLSETLFRTTVALPATTPVGEYTVETFLMNGGAMLASQQKSLTVAKTGFEQMAFDLAHERPTLYGILAVVIAIFTGWLAGVIFRKD</sequence>
<protein>
    <submittedName>
        <fullName evidence="1">Uncharacterized protein</fullName>
    </submittedName>
</protein>
<reference evidence="2" key="1">
    <citation type="submission" date="2020-01" db="EMBL/GenBank/DDBJ databases">
        <authorList>
            <person name="Fang Y."/>
            <person name="Sun R."/>
            <person name="Nie L."/>
            <person name="He J."/>
            <person name="Hao L."/>
            <person name="Wang L."/>
            <person name="Su S."/>
            <person name="Lv E."/>
            <person name="Zhang Z."/>
            <person name="Xie R."/>
            <person name="Liu H."/>
        </authorList>
    </citation>
    <scope>NUCLEOTIDE SEQUENCE [LARGE SCALE GENOMIC DNA]</scope>
    <source>
        <strain evidence="2">XCT-53</strain>
    </source>
</reference>
<dbReference type="AlphaFoldDB" id="A0A7X5F2Y4"/>